<reference evidence="3" key="1">
    <citation type="journal article" date="2013" name="Nat. Genet.">
        <title>The draft genomes of soft-shell turtle and green sea turtle yield insights into the development and evolution of the turtle-specific body plan.</title>
        <authorList>
            <person name="Wang Z."/>
            <person name="Pascual-Anaya J."/>
            <person name="Zadissa A."/>
            <person name="Li W."/>
            <person name="Niimura Y."/>
            <person name="Huang Z."/>
            <person name="Li C."/>
            <person name="White S."/>
            <person name="Xiong Z."/>
            <person name="Fang D."/>
            <person name="Wang B."/>
            <person name="Ming Y."/>
            <person name="Chen Y."/>
            <person name="Zheng Y."/>
            <person name="Kuraku S."/>
            <person name="Pignatelli M."/>
            <person name="Herrero J."/>
            <person name="Beal K."/>
            <person name="Nozawa M."/>
            <person name="Li Q."/>
            <person name="Wang J."/>
            <person name="Zhang H."/>
            <person name="Yu L."/>
            <person name="Shigenobu S."/>
            <person name="Wang J."/>
            <person name="Liu J."/>
            <person name="Flicek P."/>
            <person name="Searle S."/>
            <person name="Wang J."/>
            <person name="Kuratani S."/>
            <person name="Yin Y."/>
            <person name="Aken B."/>
            <person name="Zhang G."/>
            <person name="Irie N."/>
        </authorList>
    </citation>
    <scope>NUCLEOTIDE SEQUENCE [LARGE SCALE GENOMIC DNA]</scope>
</reference>
<feature type="region of interest" description="Disordered" evidence="1">
    <location>
        <begin position="74"/>
        <end position="99"/>
    </location>
</feature>
<sequence length="181" mass="19715">MSKLAGRPPVLFYVAQEMHKPQEAAYYTIPTSTYINRGLHTHVCTRTHPLQGSKSRILVLFILRLGHGGQCNPTAKGHRKCSPVDMPYSSRGVPESTGERSAVNLGEGRIRIHAYVSTVHKKPLLFLQSLFHGHSSTGRGDQLCTSQAVQNNRKATLKGTAAASAGTEESLSCEEPPTQPQ</sequence>
<evidence type="ECO:0000313" key="3">
    <source>
        <dbReference type="Proteomes" id="UP000031443"/>
    </source>
</evidence>
<evidence type="ECO:0000313" key="2">
    <source>
        <dbReference type="EMBL" id="EMP24352.1"/>
    </source>
</evidence>
<organism evidence="2 3">
    <name type="scientific">Chelonia mydas</name>
    <name type="common">Green sea-turtle</name>
    <name type="synonym">Chelonia agassizi</name>
    <dbReference type="NCBI Taxonomy" id="8469"/>
    <lineage>
        <taxon>Eukaryota</taxon>
        <taxon>Metazoa</taxon>
        <taxon>Chordata</taxon>
        <taxon>Craniata</taxon>
        <taxon>Vertebrata</taxon>
        <taxon>Euteleostomi</taxon>
        <taxon>Archelosauria</taxon>
        <taxon>Testudinata</taxon>
        <taxon>Testudines</taxon>
        <taxon>Cryptodira</taxon>
        <taxon>Durocryptodira</taxon>
        <taxon>Americhelydia</taxon>
        <taxon>Chelonioidea</taxon>
        <taxon>Cheloniidae</taxon>
        <taxon>Chelonia</taxon>
    </lineage>
</organism>
<proteinExistence type="predicted"/>
<feature type="region of interest" description="Disordered" evidence="1">
    <location>
        <begin position="157"/>
        <end position="181"/>
    </location>
</feature>
<keyword evidence="3" id="KW-1185">Reference proteome</keyword>
<name>M7B7Y1_CHEMY</name>
<dbReference type="Proteomes" id="UP000031443">
    <property type="component" value="Unassembled WGS sequence"/>
</dbReference>
<protein>
    <submittedName>
        <fullName evidence="2">Uncharacterized protein</fullName>
    </submittedName>
</protein>
<evidence type="ECO:0000256" key="1">
    <source>
        <dbReference type="SAM" id="MobiDB-lite"/>
    </source>
</evidence>
<dbReference type="EMBL" id="KB601989">
    <property type="protein sequence ID" value="EMP24352.1"/>
    <property type="molecule type" value="Genomic_DNA"/>
</dbReference>
<dbReference type="AlphaFoldDB" id="M7B7Y1"/>
<accession>M7B7Y1</accession>
<gene>
    <name evidence="2" type="ORF">UY3_18590</name>
</gene>